<gene>
    <name evidence="3" type="ORF">SAMN05421756_104127</name>
</gene>
<accession>A0A1H9H5Q7</accession>
<protein>
    <submittedName>
        <fullName evidence="3">Uncharacterized protein</fullName>
    </submittedName>
</protein>
<dbReference type="AlphaFoldDB" id="A0A1H9H5Q7"/>
<evidence type="ECO:0000313" key="3">
    <source>
        <dbReference type="EMBL" id="SEQ57567.1"/>
    </source>
</evidence>
<reference evidence="4" key="1">
    <citation type="submission" date="2016-10" db="EMBL/GenBank/DDBJ databases">
        <authorList>
            <person name="Varghese N."/>
            <person name="Submissions S."/>
        </authorList>
    </citation>
    <scope>NUCLEOTIDE SEQUENCE [LARGE SCALE GENOMIC DNA]</scope>
    <source>
        <strain evidence="4">CGMCC 4.6856</strain>
    </source>
</reference>
<evidence type="ECO:0000313" key="4">
    <source>
        <dbReference type="Proteomes" id="UP000198504"/>
    </source>
</evidence>
<name>A0A1H9H5Q7_9ACTN</name>
<keyword evidence="2" id="KW-1133">Transmembrane helix</keyword>
<dbReference type="STRING" id="1036181.SAMN05421756_104127"/>
<keyword evidence="2" id="KW-0472">Membrane</keyword>
<keyword evidence="2" id="KW-0812">Transmembrane</keyword>
<evidence type="ECO:0000256" key="1">
    <source>
        <dbReference type="SAM" id="MobiDB-lite"/>
    </source>
</evidence>
<sequence>MSVPQPWPRRPPVLLGVLAALAVVSAVVNFAGIAQQGPSTFRWVLAVLWSALAVLCFLAWRRQVRRFNDRAAELQRSAGPGEGEDDRRDAGPPSA</sequence>
<dbReference type="RefSeq" id="WP_091180006.1">
    <property type="nucleotide sequence ID" value="NZ_FOFA01000004.1"/>
</dbReference>
<keyword evidence="4" id="KW-1185">Reference proteome</keyword>
<feature type="compositionally biased region" description="Basic and acidic residues" evidence="1">
    <location>
        <begin position="85"/>
        <end position="95"/>
    </location>
</feature>
<dbReference type="EMBL" id="FOFA01000004">
    <property type="protein sequence ID" value="SEQ57567.1"/>
    <property type="molecule type" value="Genomic_DNA"/>
</dbReference>
<feature type="transmembrane region" description="Helical" evidence="2">
    <location>
        <begin position="12"/>
        <end position="34"/>
    </location>
</feature>
<feature type="transmembrane region" description="Helical" evidence="2">
    <location>
        <begin position="40"/>
        <end position="60"/>
    </location>
</feature>
<evidence type="ECO:0000256" key="2">
    <source>
        <dbReference type="SAM" id="Phobius"/>
    </source>
</evidence>
<feature type="region of interest" description="Disordered" evidence="1">
    <location>
        <begin position="72"/>
        <end position="95"/>
    </location>
</feature>
<proteinExistence type="predicted"/>
<organism evidence="3 4">
    <name type="scientific">Microlunatus flavus</name>
    <dbReference type="NCBI Taxonomy" id="1036181"/>
    <lineage>
        <taxon>Bacteria</taxon>
        <taxon>Bacillati</taxon>
        <taxon>Actinomycetota</taxon>
        <taxon>Actinomycetes</taxon>
        <taxon>Propionibacteriales</taxon>
        <taxon>Propionibacteriaceae</taxon>
        <taxon>Microlunatus</taxon>
    </lineage>
</organism>
<dbReference type="Proteomes" id="UP000198504">
    <property type="component" value="Unassembled WGS sequence"/>
</dbReference>